<keyword evidence="2" id="KW-1185">Reference proteome</keyword>
<dbReference type="RefSeq" id="WP_109604949.1">
    <property type="nucleotide sequence ID" value="NZ_QGGI01000010.1"/>
</dbReference>
<evidence type="ECO:0000313" key="1">
    <source>
        <dbReference type="EMBL" id="PWJ92027.1"/>
    </source>
</evidence>
<comment type="caution">
    <text evidence="1">The sequence shown here is derived from an EMBL/GenBank/DDBJ whole genome shotgun (WGS) entry which is preliminary data.</text>
</comment>
<name>A0AA45C6G6_9BACT</name>
<accession>A0AA45C6G6</accession>
<sequence>MVKTYLGNYLESLSESQIEFLAENKFIFYERNGINRFRKEFKSIDDLKNILKSFINLSIIPAYCVEDEKIFYDFDEDNIYIRNYLIEDAYGKNFLLDILSEMVSAKDEIEKRFIQVNEIIKELSDDFILGINLWYKYGYSRLYISEGTEKVGFIDLINNNNFAEAGYDNLIEELSKDERVKKISGYFLLKEGLIKSN</sequence>
<organism evidence="1 2">
    <name type="scientific">Oceanotoga teriensis</name>
    <dbReference type="NCBI Taxonomy" id="515440"/>
    <lineage>
        <taxon>Bacteria</taxon>
        <taxon>Thermotogati</taxon>
        <taxon>Thermotogota</taxon>
        <taxon>Thermotogae</taxon>
        <taxon>Petrotogales</taxon>
        <taxon>Petrotogaceae</taxon>
        <taxon>Oceanotoga</taxon>
    </lineage>
</organism>
<protein>
    <submittedName>
        <fullName evidence="1">Uncharacterized protein</fullName>
    </submittedName>
</protein>
<gene>
    <name evidence="1" type="ORF">C7380_11020</name>
</gene>
<dbReference type="AlphaFoldDB" id="A0AA45C6G6"/>
<dbReference type="EMBL" id="QGGI01000010">
    <property type="protein sequence ID" value="PWJ92027.1"/>
    <property type="molecule type" value="Genomic_DNA"/>
</dbReference>
<evidence type="ECO:0000313" key="2">
    <source>
        <dbReference type="Proteomes" id="UP000245921"/>
    </source>
</evidence>
<proteinExistence type="predicted"/>
<reference evidence="1 2" key="1">
    <citation type="submission" date="2018-05" db="EMBL/GenBank/DDBJ databases">
        <title>Genomic Encyclopedia of Type Strains, Phase IV (KMG-IV): sequencing the most valuable type-strain genomes for metagenomic binning, comparative biology and taxonomic classification.</title>
        <authorList>
            <person name="Goeker M."/>
        </authorList>
    </citation>
    <scope>NUCLEOTIDE SEQUENCE [LARGE SCALE GENOMIC DNA]</scope>
    <source>
        <strain evidence="1 2">DSM 24906</strain>
    </source>
</reference>
<dbReference type="Proteomes" id="UP000245921">
    <property type="component" value="Unassembled WGS sequence"/>
</dbReference>